<sequence length="230" mass="26678">MKNEILNQYKLLVNFLGKSLGPSFEVVLHEVKGEEVKMIAIANGEVSDRVLEDTVSSETINILKNKSSHNEESMVNHTVLLKNGKKVRSSSMLIKENQKVVGMLCVNFDDSKFHELNCQLLRIIHPDMFVKNYLSDVSYNVLYDDFKKEADEDNEDEDIDAYMKKVYYEVNTKLNFPIGRPTRQEREQTIYALYERGFFNLKDSIDFVSKKLFCSTSTVYRYIALAEKNK</sequence>
<dbReference type="Proteomes" id="UP000228552">
    <property type="component" value="Chromosome"/>
</dbReference>
<dbReference type="Pfam" id="PF13309">
    <property type="entry name" value="HTH_22"/>
    <property type="match status" value="1"/>
</dbReference>
<evidence type="ECO:0000313" key="6">
    <source>
        <dbReference type="Proteomes" id="UP000230781"/>
    </source>
</evidence>
<reference evidence="3 5" key="1">
    <citation type="submission" date="2017-11" db="EMBL/GenBank/DDBJ databases">
        <title>Genome sequencing of Fusobacterium periodonticum KCOM 1263.</title>
        <authorList>
            <person name="Kook J.-K."/>
            <person name="Park S.-N."/>
            <person name="Lim Y.K."/>
        </authorList>
    </citation>
    <scope>NUCLEOTIDE SEQUENCE [LARGE SCALE GENOMIC DNA]</scope>
    <source>
        <strain evidence="3 5">KCOM 1263</strain>
    </source>
</reference>
<dbReference type="PANTHER" id="PTHR35568">
    <property type="entry name" value="TRANSCRIPTIONAL REGULATOR DAUR"/>
    <property type="match status" value="1"/>
</dbReference>
<evidence type="ECO:0000259" key="1">
    <source>
        <dbReference type="Pfam" id="PF08348"/>
    </source>
</evidence>
<organism evidence="4 6">
    <name type="scientific">Fusobacterium pseudoperiodonticum</name>
    <dbReference type="NCBI Taxonomy" id="2663009"/>
    <lineage>
        <taxon>Bacteria</taxon>
        <taxon>Fusobacteriati</taxon>
        <taxon>Fusobacteriota</taxon>
        <taxon>Fusobacteriia</taxon>
        <taxon>Fusobacteriales</taxon>
        <taxon>Fusobacteriaceae</taxon>
        <taxon>Fusobacterium</taxon>
    </lineage>
</organism>
<dbReference type="AlphaFoldDB" id="A0A2D3PQV5"/>
<evidence type="ECO:0008006" key="7">
    <source>
        <dbReference type="Google" id="ProtNLM"/>
    </source>
</evidence>
<dbReference type="EMBL" id="CP024704">
    <property type="protein sequence ID" value="ATV70082.1"/>
    <property type="molecule type" value="Genomic_DNA"/>
</dbReference>
<evidence type="ECO:0000313" key="3">
    <source>
        <dbReference type="EMBL" id="ATV61262.1"/>
    </source>
</evidence>
<dbReference type="EMBL" id="CP024700">
    <property type="protein sequence ID" value="ATV61262.1"/>
    <property type="molecule type" value="Genomic_DNA"/>
</dbReference>
<evidence type="ECO:0000313" key="5">
    <source>
        <dbReference type="Proteomes" id="UP000228552"/>
    </source>
</evidence>
<evidence type="ECO:0000259" key="2">
    <source>
        <dbReference type="Pfam" id="PF13309"/>
    </source>
</evidence>
<accession>A0A2D3PQV5</accession>
<dbReference type="RefSeq" id="WP_099987231.1">
    <property type="nucleotide sequence ID" value="NZ_CP024700.1"/>
</dbReference>
<proteinExistence type="predicted"/>
<feature type="domain" description="YheO-like" evidence="1">
    <location>
        <begin position="6"/>
        <end position="117"/>
    </location>
</feature>
<evidence type="ECO:0000313" key="4">
    <source>
        <dbReference type="EMBL" id="ATV70082.1"/>
    </source>
</evidence>
<name>A0A2D3PQV5_9FUSO</name>
<dbReference type="InterPro" id="IPR013559">
    <property type="entry name" value="YheO"/>
</dbReference>
<dbReference type="PANTHER" id="PTHR35568:SF1">
    <property type="entry name" value="TRANSCRIPTIONAL REGULATOR DAUR"/>
    <property type="match status" value="1"/>
</dbReference>
<dbReference type="Pfam" id="PF08348">
    <property type="entry name" value="PAS_6"/>
    <property type="match status" value="1"/>
</dbReference>
<keyword evidence="5" id="KW-1185">Reference proteome</keyword>
<dbReference type="Proteomes" id="UP000230781">
    <property type="component" value="Chromosome"/>
</dbReference>
<reference evidence="4 6" key="2">
    <citation type="submission" date="2017-11" db="EMBL/GenBank/DDBJ databases">
        <title>Genome sequencing of Fusobacterium periodonticum KCOM 2555.</title>
        <authorList>
            <person name="Kook J.-K."/>
            <person name="Park S.-N."/>
            <person name="Lim Y.K."/>
        </authorList>
    </citation>
    <scope>NUCLEOTIDE SEQUENCE [LARGE SCALE GENOMIC DNA]</scope>
    <source>
        <strain evidence="4 6">KCOM 2555</strain>
    </source>
</reference>
<dbReference type="InterPro" id="IPR039446">
    <property type="entry name" value="DauR-like"/>
</dbReference>
<gene>
    <name evidence="3" type="ORF">CTM74_05095</name>
    <name evidence="4" type="ORF">CTM98_05110</name>
</gene>
<feature type="domain" description="Transcriptional regulator DauR-like HTH" evidence="2">
    <location>
        <begin position="164"/>
        <end position="223"/>
    </location>
</feature>
<dbReference type="InterPro" id="IPR039445">
    <property type="entry name" value="DauR-like_HTH"/>
</dbReference>
<protein>
    <recommendedName>
        <fullName evidence="7">DNA-binding protein</fullName>
    </recommendedName>
</protein>